<accession>A0A0A0HKD8</accession>
<evidence type="ECO:0000259" key="6">
    <source>
        <dbReference type="Pfam" id="PF13193"/>
    </source>
</evidence>
<dbReference type="STRING" id="215743.ROSMUCSMR3_02612"/>
<dbReference type="InterPro" id="IPR025110">
    <property type="entry name" value="AMP-bd_C"/>
</dbReference>
<evidence type="ECO:0000313" key="8">
    <source>
        <dbReference type="Proteomes" id="UP000030021"/>
    </source>
</evidence>
<keyword evidence="3" id="KW-0276">Fatty acid metabolism</keyword>
<organism evidence="7 8">
    <name type="scientific">Roseovarius mucosus DSM 17069</name>
    <dbReference type="NCBI Taxonomy" id="1288298"/>
    <lineage>
        <taxon>Bacteria</taxon>
        <taxon>Pseudomonadati</taxon>
        <taxon>Pseudomonadota</taxon>
        <taxon>Alphaproteobacteria</taxon>
        <taxon>Rhodobacterales</taxon>
        <taxon>Roseobacteraceae</taxon>
        <taxon>Roseovarius</taxon>
    </lineage>
</organism>
<dbReference type="InterPro" id="IPR020845">
    <property type="entry name" value="AMP-binding_CS"/>
</dbReference>
<reference evidence="7 8" key="1">
    <citation type="submission" date="2013-01" db="EMBL/GenBank/DDBJ databases">
        <authorList>
            <person name="Fiebig A."/>
            <person name="Goeker M."/>
            <person name="Klenk H.-P.P."/>
        </authorList>
    </citation>
    <scope>NUCLEOTIDE SEQUENCE [LARGE SCALE GENOMIC DNA]</scope>
    <source>
        <strain evidence="7 8">DSM 17069</strain>
    </source>
</reference>
<comment type="similarity">
    <text evidence="1">Belongs to the ATP-dependent AMP-binding enzyme family.</text>
</comment>
<dbReference type="CDD" id="cd12119">
    <property type="entry name" value="ttLC_FACS_AlkK_like"/>
    <property type="match status" value="1"/>
</dbReference>
<gene>
    <name evidence="7" type="ORF">rosmuc_02655</name>
</gene>
<dbReference type="AlphaFoldDB" id="A0A0A0HKD8"/>
<dbReference type="InterPro" id="IPR045851">
    <property type="entry name" value="AMP-bd_C_sf"/>
</dbReference>
<feature type="domain" description="AMP-dependent synthetase/ligase" evidence="5">
    <location>
        <begin position="35"/>
        <end position="398"/>
    </location>
</feature>
<dbReference type="Gene3D" id="3.40.50.12780">
    <property type="entry name" value="N-terminal domain of ligase-like"/>
    <property type="match status" value="1"/>
</dbReference>
<dbReference type="PANTHER" id="PTHR43859:SF4">
    <property type="entry name" value="BUTANOATE--COA LIGASE AAE1-RELATED"/>
    <property type="match status" value="1"/>
</dbReference>
<dbReference type="PATRIC" id="fig|1288298.3.peg.2671"/>
<dbReference type="SUPFAM" id="SSF56801">
    <property type="entry name" value="Acetyl-CoA synthetase-like"/>
    <property type="match status" value="1"/>
</dbReference>
<dbReference type="Gene3D" id="3.30.300.30">
    <property type="match status" value="1"/>
</dbReference>
<dbReference type="Pfam" id="PF13193">
    <property type="entry name" value="AMP-binding_C"/>
    <property type="match status" value="1"/>
</dbReference>
<feature type="domain" description="AMP-binding enzyme C-terminal" evidence="6">
    <location>
        <begin position="450"/>
        <end position="524"/>
    </location>
</feature>
<dbReference type="Pfam" id="PF00501">
    <property type="entry name" value="AMP-binding"/>
    <property type="match status" value="1"/>
</dbReference>
<proteinExistence type="inferred from homology"/>
<name>A0A0A0HKD8_9RHOB</name>
<evidence type="ECO:0000256" key="1">
    <source>
        <dbReference type="ARBA" id="ARBA00006432"/>
    </source>
</evidence>
<dbReference type="InterPro" id="IPR000873">
    <property type="entry name" value="AMP-dep_synth/lig_dom"/>
</dbReference>
<dbReference type="InterPro" id="IPR042099">
    <property type="entry name" value="ANL_N_sf"/>
</dbReference>
<dbReference type="NCBIfam" id="NF004837">
    <property type="entry name" value="PRK06187.1"/>
    <property type="match status" value="1"/>
</dbReference>
<protein>
    <submittedName>
        <fullName evidence="7">Acyl-CoA synthetase (AMP-forming)/AMP-acid ligase II</fullName>
        <ecNumber evidence="7">6.2.1.-</ecNumber>
    </submittedName>
</protein>
<evidence type="ECO:0000256" key="3">
    <source>
        <dbReference type="ARBA" id="ARBA00022832"/>
    </source>
</evidence>
<dbReference type="PANTHER" id="PTHR43859">
    <property type="entry name" value="ACYL-ACTIVATING ENZYME"/>
    <property type="match status" value="1"/>
</dbReference>
<comment type="caution">
    <text evidence="7">The sequence shown here is derived from an EMBL/GenBank/DDBJ whole genome shotgun (WGS) entry which is preliminary data.</text>
</comment>
<keyword evidence="2 7" id="KW-0436">Ligase</keyword>
<dbReference type="eggNOG" id="COG0318">
    <property type="taxonomic scope" value="Bacteria"/>
</dbReference>
<dbReference type="OrthoDB" id="9803968at2"/>
<dbReference type="PROSITE" id="PS00455">
    <property type="entry name" value="AMP_BINDING"/>
    <property type="match status" value="1"/>
</dbReference>
<evidence type="ECO:0000256" key="4">
    <source>
        <dbReference type="ARBA" id="ARBA00023098"/>
    </source>
</evidence>
<evidence type="ECO:0000256" key="2">
    <source>
        <dbReference type="ARBA" id="ARBA00022598"/>
    </source>
</evidence>
<dbReference type="GO" id="GO:0006631">
    <property type="term" value="P:fatty acid metabolic process"/>
    <property type="evidence" value="ECO:0007669"/>
    <property type="project" value="UniProtKB-KW"/>
</dbReference>
<dbReference type="HOGENOM" id="CLU_000022_59_5_5"/>
<keyword evidence="4" id="KW-0443">Lipid metabolism</keyword>
<dbReference type="EC" id="6.2.1.-" evidence="7"/>
<dbReference type="Proteomes" id="UP000030021">
    <property type="component" value="Unassembled WGS sequence"/>
</dbReference>
<sequence length="547" mass="59054">MQGQMMHRPLRIIDILLHAAEAHAAEGIVSARVEGDLHRQTYPQTLARAAQLAQALTSLGVEPGDRIGTLAWNGHRHFELYYGISGIGAVCHTLNPRLSREQLLYIIAHAGDRILFLDLTFVPLIEALLPDLPPDLRFVILTDRGHMPDCAFDALCYEELLAAQPPDFDWPSFPEDTAAGLCYTSGTTGNPKGALYTHRSTLLHALQVPLCQTSSFRAGARALPVVPLFHVNAWGLPYVAPLTGMTLVMPGPNLDGASLFRLMDAESVYSAWGVPTVWAGLLAEIKAQGRVPSGFADLVVGGSAMPRVMIEAYETRGVVVSQAWGMTETSPIGAYGVLSPALQSAPLTERIAAKCCAGRRLFGVEYKIVDDAGQRLPHDGQAAGELFIRGNTVISGYFENPEATRAAMDAEGWFGTGDVASVSPEGRLTIRDRSKDLVKSGGEWISSIDLENAALSHPGIAACAVIAVPHPKWDERPVLVAVAAGAERPTLAEVCTHMETHFAKWQLPDDLLWVEALPLTATGKVSKLTLRDQFTDYIHPDQRGDGA</sequence>
<dbReference type="GO" id="GO:0016874">
    <property type="term" value="F:ligase activity"/>
    <property type="evidence" value="ECO:0007669"/>
    <property type="project" value="UniProtKB-KW"/>
</dbReference>
<dbReference type="RefSeq" id="WP_037274298.1">
    <property type="nucleotide sequence ID" value="NZ_KN293981.1"/>
</dbReference>
<evidence type="ECO:0000259" key="5">
    <source>
        <dbReference type="Pfam" id="PF00501"/>
    </source>
</evidence>
<dbReference type="EMBL" id="AONH01000014">
    <property type="protein sequence ID" value="KGM87341.1"/>
    <property type="molecule type" value="Genomic_DNA"/>
</dbReference>
<evidence type="ECO:0000313" key="7">
    <source>
        <dbReference type="EMBL" id="KGM87341.1"/>
    </source>
</evidence>